<evidence type="ECO:0000256" key="3">
    <source>
        <dbReference type="ARBA" id="ARBA00022679"/>
    </source>
</evidence>
<dbReference type="PANTHER" id="PTHR43630:SF1">
    <property type="entry name" value="POLY-BETA-1,6-N-ACETYL-D-GLUCOSAMINE SYNTHASE"/>
    <property type="match status" value="1"/>
</dbReference>
<feature type="transmembrane region" description="Helical" evidence="4">
    <location>
        <begin position="262"/>
        <end position="280"/>
    </location>
</feature>
<evidence type="ECO:0000313" key="7">
    <source>
        <dbReference type="Proteomes" id="UP000192611"/>
    </source>
</evidence>
<feature type="transmembrane region" description="Helical" evidence="4">
    <location>
        <begin position="350"/>
        <end position="372"/>
    </location>
</feature>
<dbReference type="EMBL" id="NATQ01000012">
    <property type="protein sequence ID" value="OQX91092.1"/>
    <property type="molecule type" value="Genomic_DNA"/>
</dbReference>
<keyword evidence="4" id="KW-0472">Membrane</keyword>
<dbReference type="Proteomes" id="UP000192611">
    <property type="component" value="Unassembled WGS sequence"/>
</dbReference>
<feature type="transmembrane region" description="Helical" evidence="4">
    <location>
        <begin position="292"/>
        <end position="313"/>
    </location>
</feature>
<dbReference type="PANTHER" id="PTHR43630">
    <property type="entry name" value="POLY-BETA-1,6-N-ACETYL-D-GLUCOSAMINE SYNTHASE"/>
    <property type="match status" value="1"/>
</dbReference>
<dbReference type="SUPFAM" id="SSF53448">
    <property type="entry name" value="Nucleotide-diphospho-sugar transferases"/>
    <property type="match status" value="1"/>
</dbReference>
<evidence type="ECO:0000256" key="1">
    <source>
        <dbReference type="ARBA" id="ARBA00006739"/>
    </source>
</evidence>
<dbReference type="Gene3D" id="3.90.550.10">
    <property type="entry name" value="Spore Coat Polysaccharide Biosynthesis Protein SpsA, Chain A"/>
    <property type="match status" value="1"/>
</dbReference>
<evidence type="ECO:0000259" key="5">
    <source>
        <dbReference type="Pfam" id="PF00535"/>
    </source>
</evidence>
<gene>
    <name evidence="6" type="ORF">B6D57_01015</name>
</gene>
<sequence length="382" mass="43124">MVSSVEPALFIFWFSLVILLMGYVIYPVFMIMVSHLVPEKRYKTGRLPSVSIIIPAYNEEEVIRRKIDNTLSLDYPEEKVEIIIVSDASEDGTDDIVKEYVSDRLILVRQEERQGKLEALNRGAGVASGEVLVFTDANTIVERDALEKLVLPFVDPRVGAVAGEQIISKEGGAAKGEGLYWRLEGKLKEAESRLGSVIGADGSMYSIRKELYPNFRAKAIVMDDFIISTSVITRGYKLEYAPDAHSYEGASKNMWIEFRRKARIFAGSAGSISLVLKLLLKPFVFKLILHKFIRWFSPFLLITLFISNIFLISYGLFYKAIFVAQCIFYGLSIIGLAIELSGMPHSRLTYFPLYFTMTNVAEVYGLIGMIAGRYKPAWKKLR</sequence>
<dbReference type="Pfam" id="PF00535">
    <property type="entry name" value="Glycos_transf_2"/>
    <property type="match status" value="1"/>
</dbReference>
<dbReference type="InterPro" id="IPR029044">
    <property type="entry name" value="Nucleotide-diphossugar_trans"/>
</dbReference>
<dbReference type="GO" id="GO:0016757">
    <property type="term" value="F:glycosyltransferase activity"/>
    <property type="evidence" value="ECO:0007669"/>
    <property type="project" value="UniProtKB-KW"/>
</dbReference>
<feature type="domain" description="Glycosyltransferase 2-like" evidence="5">
    <location>
        <begin position="51"/>
        <end position="210"/>
    </location>
</feature>
<keyword evidence="4" id="KW-0812">Transmembrane</keyword>
<accession>A0A1W9S372</accession>
<reference evidence="7" key="1">
    <citation type="submission" date="2017-03" db="EMBL/GenBank/DDBJ databases">
        <title>Novel pathways for hydrocarbon cycling and metabolic interdependencies in hydrothermal sediment communities.</title>
        <authorList>
            <person name="Dombrowski N."/>
            <person name="Seitz K."/>
            <person name="Teske A."/>
            <person name="Baker B."/>
        </authorList>
    </citation>
    <scope>NUCLEOTIDE SEQUENCE [LARGE SCALE GENOMIC DNA]</scope>
</reference>
<comment type="similarity">
    <text evidence="1">Belongs to the glycosyltransferase 2 family.</text>
</comment>
<protein>
    <recommendedName>
        <fullName evidence="5">Glycosyltransferase 2-like domain-containing protein</fullName>
    </recommendedName>
</protein>
<proteinExistence type="inferred from homology"/>
<evidence type="ECO:0000256" key="2">
    <source>
        <dbReference type="ARBA" id="ARBA00022676"/>
    </source>
</evidence>
<keyword evidence="3" id="KW-0808">Transferase</keyword>
<dbReference type="CDD" id="cd06439">
    <property type="entry name" value="CESA_like_1"/>
    <property type="match status" value="1"/>
</dbReference>
<dbReference type="InterPro" id="IPR001173">
    <property type="entry name" value="Glyco_trans_2-like"/>
</dbReference>
<keyword evidence="4" id="KW-1133">Transmembrane helix</keyword>
<name>A0A1W9S372_9BACT</name>
<comment type="caution">
    <text evidence="6">The sequence shown here is derived from an EMBL/GenBank/DDBJ whole genome shotgun (WGS) entry which is preliminary data.</text>
</comment>
<feature type="transmembrane region" description="Helical" evidence="4">
    <location>
        <begin position="12"/>
        <end position="37"/>
    </location>
</feature>
<organism evidence="6 7">
    <name type="scientific">Candidatus Coatesbacteria bacterium 4484_99</name>
    <dbReference type="NCBI Taxonomy" id="1970774"/>
    <lineage>
        <taxon>Bacteria</taxon>
        <taxon>Candidatus Coatesiibacteriota</taxon>
    </lineage>
</organism>
<dbReference type="AlphaFoldDB" id="A0A1W9S372"/>
<feature type="transmembrane region" description="Helical" evidence="4">
    <location>
        <begin position="320"/>
        <end position="338"/>
    </location>
</feature>
<evidence type="ECO:0000313" key="6">
    <source>
        <dbReference type="EMBL" id="OQX91092.1"/>
    </source>
</evidence>
<keyword evidence="2" id="KW-0328">Glycosyltransferase</keyword>
<evidence type="ECO:0000256" key="4">
    <source>
        <dbReference type="SAM" id="Phobius"/>
    </source>
</evidence>